<organism evidence="2 3">
    <name type="scientific">Hungatella hathewayi WAL-18680</name>
    <dbReference type="NCBI Taxonomy" id="742737"/>
    <lineage>
        <taxon>Bacteria</taxon>
        <taxon>Bacillati</taxon>
        <taxon>Bacillota</taxon>
        <taxon>Clostridia</taxon>
        <taxon>Lachnospirales</taxon>
        <taxon>Lachnospiraceae</taxon>
        <taxon>Hungatella</taxon>
    </lineage>
</organism>
<dbReference type="InterPro" id="IPR034660">
    <property type="entry name" value="DinB/YfiT-like"/>
</dbReference>
<dbReference type="Proteomes" id="UP000005384">
    <property type="component" value="Unassembled WGS sequence"/>
</dbReference>
<accession>G5IF87</accession>
<protein>
    <recommendedName>
        <fullName evidence="1">DinB-like domain-containing protein</fullName>
    </recommendedName>
</protein>
<evidence type="ECO:0000313" key="3">
    <source>
        <dbReference type="Proteomes" id="UP000005384"/>
    </source>
</evidence>
<dbReference type="SUPFAM" id="SSF109854">
    <property type="entry name" value="DinB/YfiT-like putative metalloenzymes"/>
    <property type="match status" value="1"/>
</dbReference>
<sequence length="170" mass="19984">MEKEDILFQLDISWQLFQYHVSNLTDEEALWCKTEQGLQIRQMDGTWAADWPETEAYTIGPASIAWTMWHILYWWKTTMDYSFGNGTLKKEAVLWPGSVELAVKEISRLHEEWIKILSEMPKADFESPKYAKWPFADTSFCRIALWLNAEFMKNVAEIGHGRYLYAIAFT</sequence>
<evidence type="ECO:0000259" key="1">
    <source>
        <dbReference type="Pfam" id="PF12867"/>
    </source>
</evidence>
<name>G5IF87_9FIRM</name>
<comment type="caution">
    <text evidence="2">The sequence shown here is derived from an EMBL/GenBank/DDBJ whole genome shotgun (WGS) entry which is preliminary data.</text>
</comment>
<dbReference type="OrthoDB" id="5022306at2"/>
<dbReference type="HOGENOM" id="CLU_097136_0_0_9"/>
<dbReference type="RefSeq" id="WP_006780144.1">
    <property type="nucleotide sequence ID" value="NZ_CP040506.1"/>
</dbReference>
<dbReference type="Pfam" id="PF12867">
    <property type="entry name" value="DinB_2"/>
    <property type="match status" value="1"/>
</dbReference>
<reference evidence="2 3" key="1">
    <citation type="submission" date="2011-08" db="EMBL/GenBank/DDBJ databases">
        <title>The Genome Sequence of Clostridium hathewayi WAL-18680.</title>
        <authorList>
            <consortium name="The Broad Institute Genome Sequencing Platform"/>
            <person name="Earl A."/>
            <person name="Ward D."/>
            <person name="Feldgarden M."/>
            <person name="Gevers D."/>
            <person name="Finegold S.M."/>
            <person name="Summanen P.H."/>
            <person name="Molitoris D.R."/>
            <person name="Song M."/>
            <person name="Daigneault M."/>
            <person name="Allen-Vercoe E."/>
            <person name="Young S.K."/>
            <person name="Zeng Q."/>
            <person name="Gargeya S."/>
            <person name="Fitzgerald M."/>
            <person name="Haas B."/>
            <person name="Abouelleil A."/>
            <person name="Alvarado L."/>
            <person name="Arachchi H.M."/>
            <person name="Berlin A."/>
            <person name="Brown A."/>
            <person name="Chapman S.B."/>
            <person name="Chen Z."/>
            <person name="Dunbar C."/>
            <person name="Freedman E."/>
            <person name="Gearin G."/>
            <person name="Gellesch M."/>
            <person name="Goldberg J."/>
            <person name="Griggs A."/>
            <person name="Gujja S."/>
            <person name="Heiman D."/>
            <person name="Howarth C."/>
            <person name="Larson L."/>
            <person name="Lui A."/>
            <person name="MacDonald P.J.P."/>
            <person name="Montmayeur A."/>
            <person name="Murphy C."/>
            <person name="Neiman D."/>
            <person name="Pearson M."/>
            <person name="Priest M."/>
            <person name="Roberts A."/>
            <person name="Saif S."/>
            <person name="Shea T."/>
            <person name="Shenoy N."/>
            <person name="Sisk P."/>
            <person name="Stolte C."/>
            <person name="Sykes S."/>
            <person name="Wortman J."/>
            <person name="Nusbaum C."/>
            <person name="Birren B."/>
        </authorList>
    </citation>
    <scope>NUCLEOTIDE SEQUENCE [LARGE SCALE GENOMIC DNA]</scope>
    <source>
        <strain evidence="2 3">WAL-18680</strain>
    </source>
</reference>
<gene>
    <name evidence="2" type="ORF">HMPREF9473_02164</name>
</gene>
<dbReference type="EMBL" id="ADLN01000044">
    <property type="protein sequence ID" value="EHI59833.1"/>
    <property type="molecule type" value="Genomic_DNA"/>
</dbReference>
<proteinExistence type="predicted"/>
<dbReference type="AlphaFoldDB" id="G5IF87"/>
<feature type="domain" description="DinB-like" evidence="1">
    <location>
        <begin position="9"/>
        <end position="158"/>
    </location>
</feature>
<dbReference type="InterPro" id="IPR024775">
    <property type="entry name" value="DinB-like"/>
</dbReference>
<keyword evidence="3" id="KW-1185">Reference proteome</keyword>
<evidence type="ECO:0000313" key="2">
    <source>
        <dbReference type="EMBL" id="EHI59833.1"/>
    </source>
</evidence>
<dbReference type="PATRIC" id="fig|742737.3.peg.2190"/>